<keyword evidence="3" id="KW-1185">Reference proteome</keyword>
<proteinExistence type="predicted"/>
<comment type="caution">
    <text evidence="2">The sequence shown here is derived from an EMBL/GenBank/DDBJ whole genome shotgun (WGS) entry which is preliminary data.</text>
</comment>
<evidence type="ECO:0000313" key="3">
    <source>
        <dbReference type="Proteomes" id="UP000253507"/>
    </source>
</evidence>
<sequence length="341" mass="36540">MPLGSVAVALASIVMAVLVWANTDAFGKDSFCRGALGSKEVNSVLSGPGRLSDTVAEDEDPYGFPCEVERTQRIGNAPRTVLSTELVLQPADFALTSRNVWGNHASYSYFVGERAGAVSHERGWLLLPQKCLGTVPDSVRGDPLWHVQVDVENARSGKSELAAVLLRIAEHVTKQLGCDTTERWRSVPSELTGPADEEVRPTFEDLCGTRGFKPPDAVEGVRLATPTKERYTASGSTTGACELSFPGKGDRRLTFTRSADPTLVHGASLSGVGRDAFKATDRLLVPCGKQEVYAHVHSSDAYGAVLEEQTSPQKEAAVMHAWLRSYAKAVSSAHRCGPSGS</sequence>
<feature type="chain" id="PRO_5039522572" description="DUF3558 domain-containing protein" evidence="1">
    <location>
        <begin position="22"/>
        <end position="341"/>
    </location>
</feature>
<evidence type="ECO:0000313" key="2">
    <source>
        <dbReference type="EMBL" id="RCG13686.1"/>
    </source>
</evidence>
<dbReference type="OrthoDB" id="4112092at2"/>
<dbReference type="Proteomes" id="UP000253507">
    <property type="component" value="Unassembled WGS sequence"/>
</dbReference>
<gene>
    <name evidence="2" type="ORF">DQ392_31645</name>
</gene>
<protein>
    <recommendedName>
        <fullName evidence="4">DUF3558 domain-containing protein</fullName>
    </recommendedName>
</protein>
<organism evidence="2 3">
    <name type="scientific">Streptomyces reniochalinae</name>
    <dbReference type="NCBI Taxonomy" id="2250578"/>
    <lineage>
        <taxon>Bacteria</taxon>
        <taxon>Bacillati</taxon>
        <taxon>Actinomycetota</taxon>
        <taxon>Actinomycetes</taxon>
        <taxon>Kitasatosporales</taxon>
        <taxon>Streptomycetaceae</taxon>
        <taxon>Streptomyces</taxon>
    </lineage>
</organism>
<evidence type="ECO:0000256" key="1">
    <source>
        <dbReference type="SAM" id="SignalP"/>
    </source>
</evidence>
<evidence type="ECO:0008006" key="4">
    <source>
        <dbReference type="Google" id="ProtNLM"/>
    </source>
</evidence>
<reference evidence="2 3" key="1">
    <citation type="submission" date="2018-06" db="EMBL/GenBank/DDBJ databases">
        <title>Streptomyces reniochalinae sp. nov. and Streptomyces diacarnus sp. nov. from marine sponges.</title>
        <authorList>
            <person name="Li L."/>
        </authorList>
    </citation>
    <scope>NUCLEOTIDE SEQUENCE [LARGE SCALE GENOMIC DNA]</scope>
    <source>
        <strain evidence="2 3">LHW50302</strain>
    </source>
</reference>
<keyword evidence="1" id="KW-0732">Signal</keyword>
<accession>A0A367E6J5</accession>
<name>A0A367E6J5_9ACTN</name>
<feature type="signal peptide" evidence="1">
    <location>
        <begin position="1"/>
        <end position="21"/>
    </location>
</feature>
<dbReference type="EMBL" id="QOIM01000049">
    <property type="protein sequence ID" value="RCG13686.1"/>
    <property type="molecule type" value="Genomic_DNA"/>
</dbReference>
<dbReference type="AlphaFoldDB" id="A0A367E6J5"/>